<feature type="compositionally biased region" description="Basic and acidic residues" evidence="5">
    <location>
        <begin position="469"/>
        <end position="478"/>
    </location>
</feature>
<dbReference type="SMART" id="SM01117">
    <property type="entry name" value="Cyt-b5"/>
    <property type="match status" value="1"/>
</dbReference>
<proteinExistence type="inferred from homology"/>
<evidence type="ECO:0000256" key="1">
    <source>
        <dbReference type="ARBA" id="ARBA00022617"/>
    </source>
</evidence>
<evidence type="ECO:0000256" key="4">
    <source>
        <dbReference type="ARBA" id="ARBA00038168"/>
    </source>
</evidence>
<keyword evidence="1" id="KW-0349">Heme</keyword>
<feature type="non-terminal residue" evidence="7">
    <location>
        <position position="1"/>
    </location>
</feature>
<dbReference type="InterPro" id="IPR018506">
    <property type="entry name" value="Cyt_B5_heme-BS"/>
</dbReference>
<feature type="region of interest" description="Disordered" evidence="5">
    <location>
        <begin position="445"/>
        <end position="519"/>
    </location>
</feature>
<comment type="similarity">
    <text evidence="4">Belongs to the cytochrome b5 family.</text>
</comment>
<evidence type="ECO:0000313" key="8">
    <source>
        <dbReference type="Proteomes" id="UP000825002"/>
    </source>
</evidence>
<comment type="caution">
    <text evidence="7">The sequence shown here is derived from an EMBL/GenBank/DDBJ whole genome shotgun (WGS) entry which is preliminary data.</text>
</comment>
<keyword evidence="2" id="KW-0479">Metal-binding</keyword>
<evidence type="ECO:0000313" key="7">
    <source>
        <dbReference type="EMBL" id="KAG9508637.1"/>
    </source>
</evidence>
<dbReference type="InterPro" id="IPR050668">
    <property type="entry name" value="Cytochrome_b5"/>
</dbReference>
<keyword evidence="8" id="KW-1185">Reference proteome</keyword>
<dbReference type="PANTHER" id="PTHR19359">
    <property type="entry name" value="CYTOCHROME B5"/>
    <property type="match status" value="1"/>
</dbReference>
<feature type="compositionally biased region" description="Low complexity" evidence="5">
    <location>
        <begin position="74"/>
        <end position="95"/>
    </location>
</feature>
<feature type="domain" description="Cytochrome b5 heme-binding" evidence="6">
    <location>
        <begin position="168"/>
        <end position="244"/>
    </location>
</feature>
<sequence length="536" mass="59528">STLVSRLLRVVGATNNSSTQPQQTIGNSRLSTATDATATTTTIKQQQSLSGPHITPTNSNTNNNTSSAPKPIGSSNTTTVTATANNKTNDNNNSTPKAAKPKSITKILPIINSSSGDNMSTSMSSSVVTTNSDTSGHDSGHDSEISGHDTESVASSPRTSVAPKWQLAQKYSLADVAEHSTLDDCWMVIFDKVYDITEFVYDHPGGDFILMEYAGRDATQAFLNSRHGSGANKMLDKHWIGVLVDEELFYSNNSSYCSIEPEPEPEPKPEPKPKPKPNRNQIITNQRKLFIQIDDVDSFEKIQLESDTHLAEQNVLQERPYSEPSDNDLVKNNFSSFTYADFCPRIKRNGLFRTEFETFSDLFDRINAWLALNSEWRVKSAETIVYDAATDFGHKVASYTGPYLRRNTRGVRLWLMPSKSKFSKAQKIGCINVVPRLKSFIQRSSNSSIQNQSDSTTSNDQAVDLSQTSDDKCCDNRSRQPRGQLEIKRTTQEQQQRKHTSAIPQEEHTSSSGSSPYESLTDMIDRLNELLTTRPI</sequence>
<feature type="compositionally biased region" description="Low complexity" evidence="5">
    <location>
        <begin position="445"/>
        <end position="459"/>
    </location>
</feature>
<feature type="non-terminal residue" evidence="7">
    <location>
        <position position="536"/>
    </location>
</feature>
<dbReference type="SUPFAM" id="SSF55856">
    <property type="entry name" value="Cytochrome b5-like heme/steroid binding domain"/>
    <property type="match status" value="1"/>
</dbReference>
<feature type="region of interest" description="Disordered" evidence="5">
    <location>
        <begin position="257"/>
        <end position="281"/>
    </location>
</feature>
<keyword evidence="3" id="KW-0408">Iron</keyword>
<evidence type="ECO:0000256" key="2">
    <source>
        <dbReference type="ARBA" id="ARBA00022723"/>
    </source>
</evidence>
<dbReference type="PROSITE" id="PS00191">
    <property type="entry name" value="CYTOCHROME_B5_1"/>
    <property type="match status" value="1"/>
</dbReference>
<accession>A0ABQ7S5E1</accession>
<feature type="region of interest" description="Disordered" evidence="5">
    <location>
        <begin position="37"/>
        <end position="161"/>
    </location>
</feature>
<dbReference type="Pfam" id="PF00173">
    <property type="entry name" value="Cyt-b5"/>
    <property type="match status" value="1"/>
</dbReference>
<feature type="compositionally biased region" description="Low complexity" evidence="5">
    <location>
        <begin position="57"/>
        <end position="67"/>
    </location>
</feature>
<gene>
    <name evidence="7" type="ORF">GZH46_02861</name>
</gene>
<dbReference type="PRINTS" id="PR00363">
    <property type="entry name" value="CYTOCHROMEB5"/>
</dbReference>
<protein>
    <recommendedName>
        <fullName evidence="6">Cytochrome b5 heme-binding domain-containing protein</fullName>
    </recommendedName>
</protein>
<feature type="compositionally biased region" description="Basic and acidic residues" evidence="5">
    <location>
        <begin position="135"/>
        <end position="151"/>
    </location>
</feature>
<dbReference type="Proteomes" id="UP000825002">
    <property type="component" value="Unassembled WGS sequence"/>
</dbReference>
<dbReference type="InterPro" id="IPR001199">
    <property type="entry name" value="Cyt_B5-like_heme/steroid-bd"/>
</dbReference>
<reference evidence="7 8" key="1">
    <citation type="submission" date="2020-10" db="EMBL/GenBank/DDBJ databases">
        <authorList>
            <person name="Klimov P.B."/>
            <person name="Dyachkov S.M."/>
            <person name="Chetverikov P.E."/>
        </authorList>
    </citation>
    <scope>NUCLEOTIDE SEQUENCE [LARGE SCALE GENOMIC DNA]</scope>
    <source>
        <strain evidence="7">BMOC 18-1129-001#AD2665</strain>
        <tissue evidence="7">Entire mites</tissue>
    </source>
</reference>
<evidence type="ECO:0000259" key="6">
    <source>
        <dbReference type="PROSITE" id="PS50255"/>
    </source>
</evidence>
<evidence type="ECO:0000256" key="5">
    <source>
        <dbReference type="SAM" id="MobiDB-lite"/>
    </source>
</evidence>
<name>A0ABQ7S5E1_9ACAR</name>
<dbReference type="InterPro" id="IPR036400">
    <property type="entry name" value="Cyt_B5-like_heme/steroid_sf"/>
</dbReference>
<dbReference type="PANTHER" id="PTHR19359:SF41">
    <property type="entry name" value="GEO08203P1"/>
    <property type="match status" value="1"/>
</dbReference>
<dbReference type="EMBL" id="JAIFTH010001190">
    <property type="protein sequence ID" value="KAG9508637.1"/>
    <property type="molecule type" value="Genomic_DNA"/>
</dbReference>
<feature type="compositionally biased region" description="Low complexity" evidence="5">
    <location>
        <begin position="113"/>
        <end position="134"/>
    </location>
</feature>
<dbReference type="PROSITE" id="PS50255">
    <property type="entry name" value="CYTOCHROME_B5_2"/>
    <property type="match status" value="1"/>
</dbReference>
<evidence type="ECO:0000256" key="3">
    <source>
        <dbReference type="ARBA" id="ARBA00023004"/>
    </source>
</evidence>
<organism evidence="7 8">
    <name type="scientific">Fragariocoptes setiger</name>
    <dbReference type="NCBI Taxonomy" id="1670756"/>
    <lineage>
        <taxon>Eukaryota</taxon>
        <taxon>Metazoa</taxon>
        <taxon>Ecdysozoa</taxon>
        <taxon>Arthropoda</taxon>
        <taxon>Chelicerata</taxon>
        <taxon>Arachnida</taxon>
        <taxon>Acari</taxon>
        <taxon>Acariformes</taxon>
        <taxon>Trombidiformes</taxon>
        <taxon>Prostigmata</taxon>
        <taxon>Eupodina</taxon>
        <taxon>Eriophyoidea</taxon>
        <taxon>Phytoptidae</taxon>
        <taxon>Fragariocoptes</taxon>
    </lineage>
</organism>
<dbReference type="Gene3D" id="3.10.120.10">
    <property type="entry name" value="Cytochrome b5-like heme/steroid binding domain"/>
    <property type="match status" value="1"/>
</dbReference>